<protein>
    <submittedName>
        <fullName evidence="1">Uncharacterized protein</fullName>
    </submittedName>
</protein>
<dbReference type="KEGG" id="mmed:Mame_01346"/>
<dbReference type="EMBL" id="CP020330">
    <property type="protein sequence ID" value="AQZ50709.1"/>
    <property type="molecule type" value="Genomic_DNA"/>
</dbReference>
<dbReference type="Proteomes" id="UP000191135">
    <property type="component" value="Chromosome"/>
</dbReference>
<keyword evidence="2" id="KW-1185">Reference proteome</keyword>
<sequence length="173" mass="18658">MANKARSTPASANEDACARGASPITRLFPKLLEHMSAVVKAESAIEGKAVFDPAFAAWLHGAEAAGDTLSDTVREMIALPATHPSDEMPQTLAFILDDLMGAETMAERYIARGNALRYAGELVFCGPHRAASEMALARHGRDVLSRLLQLELYRLQPDSLQGSTDLPEQPTLN</sequence>
<dbReference type="AlphaFoldDB" id="A0A1U9YZ42"/>
<gene>
    <name evidence="1" type="ORF">Mame_01346</name>
</gene>
<organism evidence="1 2">
    <name type="scientific">Martelella mediterranea DSM 17316</name>
    <dbReference type="NCBI Taxonomy" id="1122214"/>
    <lineage>
        <taxon>Bacteria</taxon>
        <taxon>Pseudomonadati</taxon>
        <taxon>Pseudomonadota</taxon>
        <taxon>Alphaproteobacteria</taxon>
        <taxon>Hyphomicrobiales</taxon>
        <taxon>Aurantimonadaceae</taxon>
        <taxon>Martelella</taxon>
    </lineage>
</organism>
<evidence type="ECO:0000313" key="1">
    <source>
        <dbReference type="EMBL" id="AQZ50709.1"/>
    </source>
</evidence>
<accession>A0A1U9YZ42</accession>
<reference evidence="1 2" key="1">
    <citation type="submission" date="2017-03" db="EMBL/GenBank/DDBJ databases">
        <title>Foreign affairs: Plasmid Transfer between Roseobacters and Rhizobia.</title>
        <authorList>
            <person name="Bartling P."/>
            <person name="Bunk B."/>
            <person name="Overmann J."/>
            <person name="Brinkmann H."/>
            <person name="Petersen J."/>
        </authorList>
    </citation>
    <scope>NUCLEOTIDE SEQUENCE [LARGE SCALE GENOMIC DNA]</scope>
    <source>
        <strain evidence="1 2">MACL11</strain>
    </source>
</reference>
<proteinExistence type="predicted"/>
<evidence type="ECO:0000313" key="2">
    <source>
        <dbReference type="Proteomes" id="UP000191135"/>
    </source>
</evidence>
<name>A0A1U9YZ42_9HYPH</name>